<reference evidence="4 5" key="1">
    <citation type="submission" date="2024-10" db="EMBL/GenBank/DDBJ databases">
        <title>The Natural Products Discovery Center: Release of the First 8490 Sequenced Strains for Exploring Actinobacteria Biosynthetic Diversity.</title>
        <authorList>
            <person name="Kalkreuter E."/>
            <person name="Kautsar S.A."/>
            <person name="Yang D."/>
            <person name="Bader C.D."/>
            <person name="Teijaro C.N."/>
            <person name="Fluegel L."/>
            <person name="Davis C.M."/>
            <person name="Simpson J.R."/>
            <person name="Lauterbach L."/>
            <person name="Steele A.D."/>
            <person name="Gui C."/>
            <person name="Meng S."/>
            <person name="Li G."/>
            <person name="Viehrig K."/>
            <person name="Ye F."/>
            <person name="Su P."/>
            <person name="Kiefer A.F."/>
            <person name="Nichols A."/>
            <person name="Cepeda A.J."/>
            <person name="Yan W."/>
            <person name="Fan B."/>
            <person name="Jiang Y."/>
            <person name="Adhikari A."/>
            <person name="Zheng C.-J."/>
            <person name="Schuster L."/>
            <person name="Cowan T.M."/>
            <person name="Smanski M.J."/>
            <person name="Chevrette M.G."/>
            <person name="De Carvalho L.P.S."/>
            <person name="Shen B."/>
        </authorList>
    </citation>
    <scope>NUCLEOTIDE SEQUENCE [LARGE SCALE GENOMIC DNA]</scope>
    <source>
        <strain evidence="4 5">NPDC004045</strain>
    </source>
</reference>
<evidence type="ECO:0000313" key="4">
    <source>
        <dbReference type="EMBL" id="MFF0546222.1"/>
    </source>
</evidence>
<comment type="caution">
    <text evidence="4">The sequence shown here is derived from an EMBL/GenBank/DDBJ whole genome shotgun (WGS) entry which is preliminary data.</text>
</comment>
<dbReference type="PANTHER" id="PTHR37042:SF4">
    <property type="entry name" value="OUTER MEMBRANE PROTEIN RV1973"/>
    <property type="match status" value="1"/>
</dbReference>
<dbReference type="RefSeq" id="WP_387702630.1">
    <property type="nucleotide sequence ID" value="NZ_JBIAMX010000019.1"/>
</dbReference>
<name>A0ABW6PUY8_9NOCA</name>
<keyword evidence="5" id="KW-1185">Reference proteome</keyword>
<accession>A0ABW6PUY8</accession>
<evidence type="ECO:0000256" key="3">
    <source>
        <dbReference type="SAM" id="Phobius"/>
    </source>
</evidence>
<organism evidence="4 5">
    <name type="scientific">Nocardia thailandica</name>
    <dbReference type="NCBI Taxonomy" id="257275"/>
    <lineage>
        <taxon>Bacteria</taxon>
        <taxon>Bacillati</taxon>
        <taxon>Actinomycetota</taxon>
        <taxon>Actinomycetes</taxon>
        <taxon>Mycobacteriales</taxon>
        <taxon>Nocardiaceae</taxon>
        <taxon>Nocardia</taxon>
    </lineage>
</organism>
<evidence type="ECO:0000256" key="1">
    <source>
        <dbReference type="ARBA" id="ARBA00004370"/>
    </source>
</evidence>
<dbReference type="Proteomes" id="UP001601444">
    <property type="component" value="Unassembled WGS sequence"/>
</dbReference>
<protein>
    <submittedName>
        <fullName evidence="4">H domain protein</fullName>
    </submittedName>
</protein>
<feature type="transmembrane region" description="Helical" evidence="3">
    <location>
        <begin position="6"/>
        <end position="30"/>
    </location>
</feature>
<keyword evidence="2 3" id="KW-0472">Membrane</keyword>
<dbReference type="PANTHER" id="PTHR37042">
    <property type="entry name" value="OUTER MEMBRANE PROTEIN RV1973"/>
    <property type="match status" value="1"/>
</dbReference>
<keyword evidence="3" id="KW-1133">Transmembrane helix</keyword>
<proteinExistence type="predicted"/>
<evidence type="ECO:0000313" key="5">
    <source>
        <dbReference type="Proteomes" id="UP001601444"/>
    </source>
</evidence>
<comment type="subcellular location">
    <subcellularLocation>
        <location evidence="1">Membrane</location>
    </subcellularLocation>
</comment>
<gene>
    <name evidence="4" type="ORF">ACFYTF_25650</name>
</gene>
<keyword evidence="3" id="KW-0812">Transmembrane</keyword>
<evidence type="ECO:0000256" key="2">
    <source>
        <dbReference type="ARBA" id="ARBA00023136"/>
    </source>
</evidence>
<sequence>MSRMRIYYAVLGAVALLAVAALGTGLFLLWDQHRTDQAREDALTAASRTVTAMFSYEPGTVETELPKAADALTPGFREDYLKLINQAIVPGAKEKQLTVKATMQAGGVVSADTGHAVVLLYLNQLTTSKDAPEGQTTGTRVRVSLDKSDDRWLVAQVTPV</sequence>
<dbReference type="EMBL" id="JBIAMX010000019">
    <property type="protein sequence ID" value="MFF0546222.1"/>
    <property type="molecule type" value="Genomic_DNA"/>
</dbReference>